<gene>
    <name evidence="3" type="ORF">CC86DRAFT_377430</name>
</gene>
<feature type="compositionally biased region" description="Basic and acidic residues" evidence="1">
    <location>
        <begin position="116"/>
        <end position="141"/>
    </location>
</feature>
<accession>A0A6A7AHP0</accession>
<feature type="region of interest" description="Disordered" evidence="1">
    <location>
        <begin position="73"/>
        <end position="141"/>
    </location>
</feature>
<proteinExistence type="predicted"/>
<name>A0A6A7AHP0_9PLEO</name>
<protein>
    <recommendedName>
        <fullName evidence="5">Secreted protein</fullName>
    </recommendedName>
</protein>
<organism evidence="3 4">
    <name type="scientific">Ophiobolus disseminans</name>
    <dbReference type="NCBI Taxonomy" id="1469910"/>
    <lineage>
        <taxon>Eukaryota</taxon>
        <taxon>Fungi</taxon>
        <taxon>Dikarya</taxon>
        <taxon>Ascomycota</taxon>
        <taxon>Pezizomycotina</taxon>
        <taxon>Dothideomycetes</taxon>
        <taxon>Pleosporomycetidae</taxon>
        <taxon>Pleosporales</taxon>
        <taxon>Pleosporineae</taxon>
        <taxon>Phaeosphaeriaceae</taxon>
        <taxon>Ophiobolus</taxon>
    </lineage>
</organism>
<reference evidence="3" key="1">
    <citation type="journal article" date="2020" name="Stud. Mycol.">
        <title>101 Dothideomycetes genomes: a test case for predicting lifestyles and emergence of pathogens.</title>
        <authorList>
            <person name="Haridas S."/>
            <person name="Albert R."/>
            <person name="Binder M."/>
            <person name="Bloem J."/>
            <person name="Labutti K."/>
            <person name="Salamov A."/>
            <person name="Andreopoulos B."/>
            <person name="Baker S."/>
            <person name="Barry K."/>
            <person name="Bills G."/>
            <person name="Bluhm B."/>
            <person name="Cannon C."/>
            <person name="Castanera R."/>
            <person name="Culley D."/>
            <person name="Daum C."/>
            <person name="Ezra D."/>
            <person name="Gonzalez J."/>
            <person name="Henrissat B."/>
            <person name="Kuo A."/>
            <person name="Liang C."/>
            <person name="Lipzen A."/>
            <person name="Lutzoni F."/>
            <person name="Magnuson J."/>
            <person name="Mondo S."/>
            <person name="Nolan M."/>
            <person name="Ohm R."/>
            <person name="Pangilinan J."/>
            <person name="Park H.-J."/>
            <person name="Ramirez L."/>
            <person name="Alfaro M."/>
            <person name="Sun H."/>
            <person name="Tritt A."/>
            <person name="Yoshinaga Y."/>
            <person name="Zwiers L.-H."/>
            <person name="Turgeon B."/>
            <person name="Goodwin S."/>
            <person name="Spatafora J."/>
            <person name="Crous P."/>
            <person name="Grigoriev I."/>
        </authorList>
    </citation>
    <scope>NUCLEOTIDE SEQUENCE</scope>
    <source>
        <strain evidence="3">CBS 113818</strain>
    </source>
</reference>
<evidence type="ECO:0000313" key="4">
    <source>
        <dbReference type="Proteomes" id="UP000799424"/>
    </source>
</evidence>
<evidence type="ECO:0008006" key="5">
    <source>
        <dbReference type="Google" id="ProtNLM"/>
    </source>
</evidence>
<dbReference type="EMBL" id="MU006217">
    <property type="protein sequence ID" value="KAF2832228.1"/>
    <property type="molecule type" value="Genomic_DNA"/>
</dbReference>
<sequence length="223" mass="24520">MVRPARLLLLYAALLCSIWRASGGIVNGGVLRHHRRSLLFLASLARMRRGLTWRMCAGVVRAVASLPSQNFPRSSSWVANGCEKRPSARQAAAQRRSGGDGRRRGIGGGGVSISPRQRDRPVARAEQRRPPTSRLKEEGKVRVAPTAPLAENIQATLFAPALRHRHHQPSRRISLCSTTTLRPCASRAPDPLQYLDIQQRPPSPAVHRIPAKRTLLLLAPSTD</sequence>
<evidence type="ECO:0000256" key="1">
    <source>
        <dbReference type="SAM" id="MobiDB-lite"/>
    </source>
</evidence>
<feature type="signal peptide" evidence="2">
    <location>
        <begin position="1"/>
        <end position="23"/>
    </location>
</feature>
<keyword evidence="4" id="KW-1185">Reference proteome</keyword>
<dbReference type="AlphaFoldDB" id="A0A6A7AHP0"/>
<feature type="chain" id="PRO_5025340108" description="Secreted protein" evidence="2">
    <location>
        <begin position="24"/>
        <end position="223"/>
    </location>
</feature>
<keyword evidence="2" id="KW-0732">Signal</keyword>
<evidence type="ECO:0000313" key="3">
    <source>
        <dbReference type="EMBL" id="KAF2832228.1"/>
    </source>
</evidence>
<dbReference type="Proteomes" id="UP000799424">
    <property type="component" value="Unassembled WGS sequence"/>
</dbReference>
<evidence type="ECO:0000256" key="2">
    <source>
        <dbReference type="SAM" id="SignalP"/>
    </source>
</evidence>